<evidence type="ECO:0000256" key="7">
    <source>
        <dbReference type="HAMAP-Rule" id="MF_02065"/>
    </source>
</evidence>
<dbReference type="GO" id="GO:0071555">
    <property type="term" value="P:cell wall organization"/>
    <property type="evidence" value="ECO:0007669"/>
    <property type="project" value="UniProtKB-KW"/>
</dbReference>
<evidence type="ECO:0000256" key="4">
    <source>
        <dbReference type="ARBA" id="ARBA00023136"/>
    </source>
</evidence>
<evidence type="ECO:0000256" key="1">
    <source>
        <dbReference type="ARBA" id="ARBA00022475"/>
    </source>
</evidence>
<dbReference type="NCBIfam" id="TIGR00247">
    <property type="entry name" value="endolytic transglycosylase MltG"/>
    <property type="match status" value="1"/>
</dbReference>
<accession>A0A1G6N165</accession>
<evidence type="ECO:0000256" key="3">
    <source>
        <dbReference type="ARBA" id="ARBA00022989"/>
    </source>
</evidence>
<sequence>MNWTLRILLTILLLTAVSVIGYFYVDYSLTPRDIDRPTEVEISTGASVLAVGKTLEEKGLVKNEWIFAAYAYLKGEAKDIKAGVYEVPPGADANKILDIFTDGSQSVMRLVVPEGYTAEQIAAKLEEKGIDGEAFLKSVDRKSRNRFLLNRIPVEAERRHRLEGYLFPITYNLPKDTEPSQLVDKMLEQFRRHMEREGYLSDLKERNLTMDEWVTIASIIEKEAKVPEEYPRIAGVIYNRLQAGKKLQVDATVQYALEKRKQRLLYKHLEVKSPYNTYLYKGLPPGPISNPGKLALKAALHPEEHDYFFYVTRKDGTGRHYFARTEAGHNRNIKRSEQQAKKQQN</sequence>
<evidence type="ECO:0000256" key="2">
    <source>
        <dbReference type="ARBA" id="ARBA00022692"/>
    </source>
</evidence>
<reference evidence="8 9" key="1">
    <citation type="submission" date="2016-10" db="EMBL/GenBank/DDBJ databases">
        <authorList>
            <person name="de Groot N.N."/>
        </authorList>
    </citation>
    <scope>NUCLEOTIDE SEQUENCE [LARGE SCALE GENOMIC DNA]</scope>
    <source>
        <strain evidence="8 9">DSM 45514</strain>
    </source>
</reference>
<dbReference type="InterPro" id="IPR003770">
    <property type="entry name" value="MLTG-like"/>
</dbReference>
<dbReference type="EMBL" id="FMZA01000011">
    <property type="protein sequence ID" value="SDC60855.1"/>
    <property type="molecule type" value="Genomic_DNA"/>
</dbReference>
<keyword evidence="3 7" id="KW-1133">Transmembrane helix</keyword>
<name>A0A1G6N165_9BACL</name>
<evidence type="ECO:0000256" key="6">
    <source>
        <dbReference type="ARBA" id="ARBA00023316"/>
    </source>
</evidence>
<gene>
    <name evidence="7" type="primary">mltG</name>
    <name evidence="8" type="ORF">SAMN04488112_11162</name>
</gene>
<dbReference type="Gene3D" id="3.30.1490.480">
    <property type="entry name" value="Endolytic murein transglycosylase"/>
    <property type="match status" value="1"/>
</dbReference>
<protein>
    <recommendedName>
        <fullName evidence="7">Endolytic murein transglycosylase</fullName>
        <ecNumber evidence="7">4.2.2.29</ecNumber>
    </recommendedName>
    <alternativeName>
        <fullName evidence="7">Peptidoglycan lytic transglycosylase</fullName>
    </alternativeName>
    <alternativeName>
        <fullName evidence="7">Peptidoglycan polymerization terminase</fullName>
    </alternativeName>
</protein>
<dbReference type="PANTHER" id="PTHR30518">
    <property type="entry name" value="ENDOLYTIC MUREIN TRANSGLYCOSYLASE"/>
    <property type="match status" value="1"/>
</dbReference>
<comment type="function">
    <text evidence="7">Functions as a peptidoglycan terminase that cleaves nascent peptidoglycan strands endolytically to terminate their elongation.</text>
</comment>
<dbReference type="CDD" id="cd08010">
    <property type="entry name" value="MltG_like"/>
    <property type="match status" value="1"/>
</dbReference>
<dbReference type="EC" id="4.2.2.29" evidence="7"/>
<organism evidence="8 9">
    <name type="scientific">Melghirimyces thermohalophilus</name>
    <dbReference type="NCBI Taxonomy" id="1236220"/>
    <lineage>
        <taxon>Bacteria</taxon>
        <taxon>Bacillati</taxon>
        <taxon>Bacillota</taxon>
        <taxon>Bacilli</taxon>
        <taxon>Bacillales</taxon>
        <taxon>Thermoactinomycetaceae</taxon>
        <taxon>Melghirimyces</taxon>
    </lineage>
</organism>
<feature type="site" description="Important for catalytic activity" evidence="7">
    <location>
        <position position="223"/>
    </location>
</feature>
<evidence type="ECO:0000313" key="8">
    <source>
        <dbReference type="EMBL" id="SDC60855.1"/>
    </source>
</evidence>
<keyword evidence="6 7" id="KW-0961">Cell wall biogenesis/degradation</keyword>
<keyword evidence="4 7" id="KW-0472">Membrane</keyword>
<dbReference type="HAMAP" id="MF_02065">
    <property type="entry name" value="MltG"/>
    <property type="match status" value="1"/>
</dbReference>
<dbReference type="GO" id="GO:0009252">
    <property type="term" value="P:peptidoglycan biosynthetic process"/>
    <property type="evidence" value="ECO:0007669"/>
    <property type="project" value="UniProtKB-UniRule"/>
</dbReference>
<keyword evidence="5 7" id="KW-0456">Lyase</keyword>
<dbReference type="Proteomes" id="UP000199387">
    <property type="component" value="Unassembled WGS sequence"/>
</dbReference>
<dbReference type="PANTHER" id="PTHR30518:SF2">
    <property type="entry name" value="ENDOLYTIC MUREIN TRANSGLYCOSYLASE"/>
    <property type="match status" value="1"/>
</dbReference>
<dbReference type="GO" id="GO:0008932">
    <property type="term" value="F:lytic endotransglycosylase activity"/>
    <property type="evidence" value="ECO:0007669"/>
    <property type="project" value="UniProtKB-UniRule"/>
</dbReference>
<dbReference type="STRING" id="1236220.SAMN04488112_11162"/>
<dbReference type="RefSeq" id="WP_176757925.1">
    <property type="nucleotide sequence ID" value="NZ_FMZA01000011.1"/>
</dbReference>
<proteinExistence type="inferred from homology"/>
<keyword evidence="1 7" id="KW-1003">Cell membrane</keyword>
<dbReference type="Gene3D" id="3.30.160.60">
    <property type="entry name" value="Classic Zinc Finger"/>
    <property type="match status" value="1"/>
</dbReference>
<comment type="catalytic activity">
    <reaction evidence="7">
        <text>a peptidoglycan chain = a peptidoglycan chain with N-acetyl-1,6-anhydromuramyl-[peptide] at the reducing end + a peptidoglycan chain with N-acetylglucosamine at the non-reducing end.</text>
        <dbReference type="EC" id="4.2.2.29"/>
    </reaction>
</comment>
<dbReference type="GO" id="GO:0005886">
    <property type="term" value="C:plasma membrane"/>
    <property type="evidence" value="ECO:0007669"/>
    <property type="project" value="UniProtKB-UniRule"/>
</dbReference>
<comment type="similarity">
    <text evidence="7">Belongs to the transglycosylase MltG family.</text>
</comment>
<keyword evidence="2 7" id="KW-0812">Transmembrane</keyword>
<keyword evidence="9" id="KW-1185">Reference proteome</keyword>
<dbReference type="AlphaFoldDB" id="A0A1G6N165"/>
<dbReference type="Pfam" id="PF02618">
    <property type="entry name" value="YceG"/>
    <property type="match status" value="1"/>
</dbReference>
<evidence type="ECO:0000256" key="5">
    <source>
        <dbReference type="ARBA" id="ARBA00023239"/>
    </source>
</evidence>
<evidence type="ECO:0000313" key="9">
    <source>
        <dbReference type="Proteomes" id="UP000199387"/>
    </source>
</evidence>